<evidence type="ECO:0000259" key="1">
    <source>
        <dbReference type="Pfam" id="PF01408"/>
    </source>
</evidence>
<keyword evidence="3" id="KW-1185">Reference proteome</keyword>
<feature type="domain" description="Gfo/Idh/MocA-like oxidoreductase N-terminal" evidence="1">
    <location>
        <begin position="12"/>
        <end position="122"/>
    </location>
</feature>
<gene>
    <name evidence="2" type="ORF">RPR59_14170</name>
</gene>
<sequence>MESARPDLSREIRLGLVGIGKIARDQHLPAIVDNDRFELVATASRNAQVDGIPSHGDIDALIAGGHQLDAISLCTPPGGRFDQAAAAIAAGLHLMLEKPPAATIREITTLAEQARARGVTLFTTWHSREAAGVEPARKWLAGRRVEAVRITWKEDIRRWHPGQEWILAAGGFGVFDPGINALSIATRILPGPVILESASMEVPENRASPLRAELEMRSGAAPVRAEFDFLQTGPQTWDIEVDTDQGTLRLAMGGNILRLPGGAPVRAPDAEYPRLYARFAELVAGGEQDIDIRPFELVADAFLIGARRTGPAFAF</sequence>
<dbReference type="Gene3D" id="3.40.50.720">
    <property type="entry name" value="NAD(P)-binding Rossmann-like Domain"/>
    <property type="match status" value="1"/>
</dbReference>
<dbReference type="SUPFAM" id="SSF51735">
    <property type="entry name" value="NAD(P)-binding Rossmann-fold domains"/>
    <property type="match status" value="1"/>
</dbReference>
<dbReference type="InterPro" id="IPR036291">
    <property type="entry name" value="NAD(P)-bd_dom_sf"/>
</dbReference>
<dbReference type="Gene3D" id="3.30.360.10">
    <property type="entry name" value="Dihydrodipicolinate Reductase, domain 2"/>
    <property type="match status" value="1"/>
</dbReference>
<protein>
    <submittedName>
        <fullName evidence="2">Gfo/Idh/MocA family oxidoreductase</fullName>
    </submittedName>
</protein>
<dbReference type="InterPro" id="IPR050463">
    <property type="entry name" value="Gfo/Idh/MocA_oxidrdct_glycsds"/>
</dbReference>
<dbReference type="PANTHER" id="PTHR43818:SF7">
    <property type="entry name" value="DEHYDROGENASE"/>
    <property type="match status" value="1"/>
</dbReference>
<dbReference type="InterPro" id="IPR000683">
    <property type="entry name" value="Gfo/Idh/MocA-like_OxRdtase_N"/>
</dbReference>
<reference evidence="2 3" key="1">
    <citation type="submission" date="2023-09" db="EMBL/GenBank/DDBJ databases">
        <authorList>
            <person name="Rey-Velasco X."/>
        </authorList>
    </citation>
    <scope>NUCLEOTIDE SEQUENCE [LARGE SCALE GENOMIC DNA]</scope>
    <source>
        <strain evidence="2 3">W311</strain>
    </source>
</reference>
<dbReference type="PANTHER" id="PTHR43818">
    <property type="entry name" value="BCDNA.GH03377"/>
    <property type="match status" value="1"/>
</dbReference>
<proteinExistence type="predicted"/>
<evidence type="ECO:0000313" key="2">
    <source>
        <dbReference type="EMBL" id="WNO53564.1"/>
    </source>
</evidence>
<dbReference type="EMBL" id="CP135076">
    <property type="protein sequence ID" value="WNO53564.1"/>
    <property type="molecule type" value="Genomic_DNA"/>
</dbReference>
<dbReference type="Proteomes" id="UP001302249">
    <property type="component" value="Chromosome"/>
</dbReference>
<name>A0ABZ0B843_9SPHN</name>
<dbReference type="RefSeq" id="WP_313915125.1">
    <property type="nucleotide sequence ID" value="NZ_CP135076.1"/>
</dbReference>
<dbReference type="Pfam" id="PF01408">
    <property type="entry name" value="GFO_IDH_MocA"/>
    <property type="match status" value="1"/>
</dbReference>
<accession>A0ABZ0B843</accession>
<evidence type="ECO:0000313" key="3">
    <source>
        <dbReference type="Proteomes" id="UP001302249"/>
    </source>
</evidence>
<organism evidence="2 3">
    <name type="scientific">Stakelama saccharophila</name>
    <dbReference type="NCBI Taxonomy" id="3075605"/>
    <lineage>
        <taxon>Bacteria</taxon>
        <taxon>Pseudomonadati</taxon>
        <taxon>Pseudomonadota</taxon>
        <taxon>Alphaproteobacteria</taxon>
        <taxon>Sphingomonadales</taxon>
        <taxon>Sphingomonadaceae</taxon>
        <taxon>Stakelama</taxon>
    </lineage>
</organism>